<keyword evidence="4" id="KW-0378">Hydrolase</keyword>
<dbReference type="GO" id="GO:0004563">
    <property type="term" value="F:beta-N-acetylhexosaminidase activity"/>
    <property type="evidence" value="ECO:0007669"/>
    <property type="project" value="UniProtKB-EC"/>
</dbReference>
<dbReference type="InterPro" id="IPR015883">
    <property type="entry name" value="Glyco_hydro_20_cat"/>
</dbReference>
<dbReference type="SUPFAM" id="SSF55545">
    <property type="entry name" value="beta-N-acetylhexosaminidase-like domain"/>
    <property type="match status" value="1"/>
</dbReference>
<proteinExistence type="inferred from homology"/>
<dbReference type="Proteomes" id="UP000639396">
    <property type="component" value="Unassembled WGS sequence"/>
</dbReference>
<dbReference type="GO" id="GO:0016020">
    <property type="term" value="C:membrane"/>
    <property type="evidence" value="ECO:0007669"/>
    <property type="project" value="TreeGrafter"/>
</dbReference>
<dbReference type="RefSeq" id="WP_190931554.1">
    <property type="nucleotide sequence ID" value="NZ_JACXJA010000049.1"/>
</dbReference>
<evidence type="ECO:0000256" key="3">
    <source>
        <dbReference type="ARBA" id="ARBA00012663"/>
    </source>
</evidence>
<evidence type="ECO:0000259" key="8">
    <source>
        <dbReference type="Pfam" id="PF02838"/>
    </source>
</evidence>
<comment type="catalytic activity">
    <reaction evidence="1">
        <text>Hydrolysis of terminal non-reducing N-acetyl-D-hexosamine residues in N-acetyl-beta-D-hexosaminides.</text>
        <dbReference type="EC" id="3.2.1.52"/>
    </reaction>
</comment>
<sequence>MNGSSVPILIPAPKKMRYEGKQVLDSSRPVTVEVTVEAGSQPAAVTLTAVRQLTAWLEEHWGGTVKVNMQESQRDESVSEGAAYRVRLVERGAEAERYTFLSDANELRITGVPQGLLYGVQTLLQLLQPGTTRDLLSLPLADIEDEPDLAVRGIFAESFWGSDLMELDDWKAMVDEMVSFKLNTLGIGIYGCWPRRYPAEGNSSSEFLFAPVLDDPELVEERSIRYWNPATGQAETKTYRPALYEQDGLSKLIAYAVERGVRVIPQFNGPGHSRLLPRLYPAISSVDGQGQATGTGYSLTHPETFPMLKRMLKRMIDRYMKPFGQTWFHIGMDEITDWCAEDLKKHSPRQLLELYLTEIGRFLVDNGMEKIIIWHDMADHLTGFDEAFEALLDRSGLAGKVVIHWWNYTMPVLPVRSVHGAAGWTAPSTGYLAGMFYQDYVENIENRLNEGAEHSFEGAMAYALYSPTFRRNTAFLAEKSWNTRKRSASEFERLYAGWIVDGQEAEQWARGFQEMRKMFQYNPTFVLLLEIGVFSGNGDASRPYPSRIIQGVLASDGIHKAYRITRALAQHTLLLFERGDPVSGREYDLLVNRFECRRVIGLIDALLGLADAVQAGQRLAGRPVTDRSRLAEIGGKLERHLDELDALLAEMQTVLPPYMAYVACREYMFLRQAMQMQADELALLARDEAIGSGEALIPVPVSLRGRGTAGMAL</sequence>
<feature type="domain" description="Glycoside hydrolase family 20 catalytic" evidence="7">
    <location>
        <begin position="168"/>
        <end position="408"/>
    </location>
</feature>
<dbReference type="GO" id="GO:0030203">
    <property type="term" value="P:glycosaminoglycan metabolic process"/>
    <property type="evidence" value="ECO:0007669"/>
    <property type="project" value="TreeGrafter"/>
</dbReference>
<keyword evidence="5" id="KW-0326">Glycosidase</keyword>
<dbReference type="Pfam" id="PF02838">
    <property type="entry name" value="Glyco_hydro_20b"/>
    <property type="match status" value="1"/>
</dbReference>
<comment type="caution">
    <text evidence="9">The sequence shown here is derived from an EMBL/GenBank/DDBJ whole genome shotgun (WGS) entry which is preliminary data.</text>
</comment>
<dbReference type="EMBL" id="JACXJA010000049">
    <property type="protein sequence ID" value="MBD2865933.1"/>
    <property type="molecule type" value="Genomic_DNA"/>
</dbReference>
<dbReference type="Pfam" id="PF00728">
    <property type="entry name" value="Glyco_hydro_20"/>
    <property type="match status" value="1"/>
</dbReference>
<organism evidence="9 10">
    <name type="scientific">Paenibacillus oceani</name>
    <dbReference type="NCBI Taxonomy" id="2772510"/>
    <lineage>
        <taxon>Bacteria</taxon>
        <taxon>Bacillati</taxon>
        <taxon>Bacillota</taxon>
        <taxon>Bacilli</taxon>
        <taxon>Bacillales</taxon>
        <taxon>Paenibacillaceae</taxon>
        <taxon>Paenibacillus</taxon>
    </lineage>
</organism>
<dbReference type="EC" id="3.2.1.52" evidence="3"/>
<dbReference type="Gene3D" id="3.30.379.10">
    <property type="entry name" value="Chitobiase/beta-hexosaminidase domain 2-like"/>
    <property type="match status" value="1"/>
</dbReference>
<dbReference type="InterPro" id="IPR017853">
    <property type="entry name" value="GH"/>
</dbReference>
<dbReference type="PANTHER" id="PTHR22600:SF57">
    <property type="entry name" value="BETA-N-ACETYLHEXOSAMINIDASE"/>
    <property type="match status" value="1"/>
</dbReference>
<evidence type="ECO:0000256" key="1">
    <source>
        <dbReference type="ARBA" id="ARBA00001231"/>
    </source>
</evidence>
<evidence type="ECO:0000259" key="7">
    <source>
        <dbReference type="Pfam" id="PF00728"/>
    </source>
</evidence>
<evidence type="ECO:0000256" key="2">
    <source>
        <dbReference type="ARBA" id="ARBA00006285"/>
    </source>
</evidence>
<feature type="active site" description="Proton donor" evidence="6">
    <location>
        <position position="334"/>
    </location>
</feature>
<reference evidence="9" key="1">
    <citation type="submission" date="2020-09" db="EMBL/GenBank/DDBJ databases">
        <title>A novel bacterium of genus Paenibacillus, isolated from South China Sea.</title>
        <authorList>
            <person name="Huang H."/>
            <person name="Mo K."/>
            <person name="Hu Y."/>
        </authorList>
    </citation>
    <scope>NUCLEOTIDE SEQUENCE</scope>
    <source>
        <strain evidence="9">IB182363</strain>
    </source>
</reference>
<name>A0A927CD96_9BACL</name>
<dbReference type="AlphaFoldDB" id="A0A927CD96"/>
<dbReference type="PANTHER" id="PTHR22600">
    <property type="entry name" value="BETA-HEXOSAMINIDASE"/>
    <property type="match status" value="1"/>
</dbReference>
<dbReference type="InterPro" id="IPR015882">
    <property type="entry name" value="HEX_bac_N"/>
</dbReference>
<dbReference type="InterPro" id="IPR025705">
    <property type="entry name" value="Beta_hexosaminidase_sua/sub"/>
</dbReference>
<comment type="similarity">
    <text evidence="2">Belongs to the glycosyl hydrolase 20 family.</text>
</comment>
<dbReference type="GO" id="GO:0005975">
    <property type="term" value="P:carbohydrate metabolic process"/>
    <property type="evidence" value="ECO:0007669"/>
    <property type="project" value="InterPro"/>
</dbReference>
<accession>A0A927CD96</accession>
<evidence type="ECO:0000256" key="4">
    <source>
        <dbReference type="ARBA" id="ARBA00022801"/>
    </source>
</evidence>
<feature type="domain" description="Beta-hexosaminidase bacterial type N-terminal" evidence="8">
    <location>
        <begin position="7"/>
        <end position="145"/>
    </location>
</feature>
<dbReference type="PRINTS" id="PR00738">
    <property type="entry name" value="GLHYDRLASE20"/>
</dbReference>
<evidence type="ECO:0000256" key="6">
    <source>
        <dbReference type="PIRSR" id="PIRSR625705-1"/>
    </source>
</evidence>
<keyword evidence="10" id="KW-1185">Reference proteome</keyword>
<dbReference type="InterPro" id="IPR029018">
    <property type="entry name" value="Hex-like_dom2"/>
</dbReference>
<dbReference type="SUPFAM" id="SSF51445">
    <property type="entry name" value="(Trans)glycosidases"/>
    <property type="match status" value="1"/>
</dbReference>
<dbReference type="Gene3D" id="3.20.20.80">
    <property type="entry name" value="Glycosidases"/>
    <property type="match status" value="1"/>
</dbReference>
<protein>
    <recommendedName>
        <fullName evidence="3">beta-N-acetylhexosaminidase</fullName>
        <ecNumber evidence="3">3.2.1.52</ecNumber>
    </recommendedName>
</protein>
<gene>
    <name evidence="9" type="ORF">IDH45_28510</name>
</gene>
<evidence type="ECO:0000313" key="10">
    <source>
        <dbReference type="Proteomes" id="UP000639396"/>
    </source>
</evidence>
<evidence type="ECO:0000256" key="5">
    <source>
        <dbReference type="ARBA" id="ARBA00023295"/>
    </source>
</evidence>
<evidence type="ECO:0000313" key="9">
    <source>
        <dbReference type="EMBL" id="MBD2865933.1"/>
    </source>
</evidence>